<dbReference type="InterPro" id="IPR041633">
    <property type="entry name" value="Polbeta"/>
</dbReference>
<comment type="caution">
    <text evidence="2">The sequence shown here is derived from an EMBL/GenBank/DDBJ whole genome shotgun (WGS) entry which is preliminary data.</text>
</comment>
<dbReference type="Pfam" id="PF18765">
    <property type="entry name" value="Polbeta"/>
    <property type="match status" value="1"/>
</dbReference>
<dbReference type="AlphaFoldDB" id="A0A5J4QD01"/>
<evidence type="ECO:0000313" key="2">
    <source>
        <dbReference type="EMBL" id="KAA6318844.1"/>
    </source>
</evidence>
<dbReference type="CDD" id="cd05403">
    <property type="entry name" value="NT_KNTase_like"/>
    <property type="match status" value="1"/>
</dbReference>
<protein>
    <recommendedName>
        <fullName evidence="1">Polymerase beta nucleotidyltransferase domain-containing protein</fullName>
    </recommendedName>
</protein>
<reference evidence="2" key="1">
    <citation type="submission" date="2019-03" db="EMBL/GenBank/DDBJ databases">
        <title>Single cell metagenomics reveals metabolic interactions within the superorganism composed of flagellate Streblomastix strix and complex community of Bacteroidetes bacteria on its surface.</title>
        <authorList>
            <person name="Treitli S.C."/>
            <person name="Kolisko M."/>
            <person name="Husnik F."/>
            <person name="Keeling P."/>
            <person name="Hampl V."/>
        </authorList>
    </citation>
    <scope>NUCLEOTIDE SEQUENCE</scope>
    <source>
        <strain evidence="2">STM</strain>
    </source>
</reference>
<organism evidence="2">
    <name type="scientific">termite gut metagenome</name>
    <dbReference type="NCBI Taxonomy" id="433724"/>
    <lineage>
        <taxon>unclassified sequences</taxon>
        <taxon>metagenomes</taxon>
        <taxon>organismal metagenomes</taxon>
    </lineage>
</organism>
<dbReference type="SUPFAM" id="SSF81301">
    <property type="entry name" value="Nucleotidyltransferase"/>
    <property type="match status" value="1"/>
</dbReference>
<dbReference type="Gene3D" id="3.30.460.10">
    <property type="entry name" value="Beta Polymerase, domain 2"/>
    <property type="match status" value="1"/>
</dbReference>
<evidence type="ECO:0000259" key="1">
    <source>
        <dbReference type="Pfam" id="PF18765"/>
    </source>
</evidence>
<proteinExistence type="predicted"/>
<dbReference type="InterPro" id="IPR043519">
    <property type="entry name" value="NT_sf"/>
</dbReference>
<sequence>MHGNHTKYENTAAMDKREAIDKVKAYKALVKEYFPVEKVYLFGSYAKDSFREDSDIDVAVVVNHIEGDFFFIHPLLWKLRHQIDDRIEPVLIERDSDVSDFLGEISKYGIEIV</sequence>
<name>A0A5J4QD01_9ZZZZ</name>
<dbReference type="EMBL" id="SNRY01004064">
    <property type="protein sequence ID" value="KAA6318844.1"/>
    <property type="molecule type" value="Genomic_DNA"/>
</dbReference>
<feature type="domain" description="Polymerase beta nucleotidyltransferase" evidence="1">
    <location>
        <begin position="27"/>
        <end position="100"/>
    </location>
</feature>
<accession>A0A5J4QD01</accession>
<gene>
    <name evidence="2" type="ORF">EZS27_031191</name>
</gene>